<feature type="compositionally biased region" description="Basic and acidic residues" evidence="1">
    <location>
        <begin position="206"/>
        <end position="219"/>
    </location>
</feature>
<dbReference type="InterPro" id="IPR022062">
    <property type="entry name" value="DUF3618"/>
</dbReference>
<evidence type="ECO:0000313" key="4">
    <source>
        <dbReference type="Proteomes" id="UP001434337"/>
    </source>
</evidence>
<dbReference type="RefSeq" id="WP_232548608.1">
    <property type="nucleotide sequence ID" value="NZ_CP115965.1"/>
</dbReference>
<feature type="compositionally biased region" description="Basic and acidic residues" evidence="1">
    <location>
        <begin position="173"/>
        <end position="186"/>
    </location>
</feature>
<feature type="compositionally biased region" description="Low complexity" evidence="1">
    <location>
        <begin position="187"/>
        <end position="202"/>
    </location>
</feature>
<dbReference type="Pfam" id="PF12277">
    <property type="entry name" value="DUF3618"/>
    <property type="match status" value="1"/>
</dbReference>
<keyword evidence="2" id="KW-1133">Transmembrane helix</keyword>
<accession>A0ABZ3C4C0</accession>
<keyword evidence="4" id="KW-1185">Reference proteome</keyword>
<dbReference type="EMBL" id="CP115965">
    <property type="protein sequence ID" value="WZW97657.1"/>
    <property type="molecule type" value="Genomic_DNA"/>
</dbReference>
<evidence type="ECO:0000256" key="2">
    <source>
        <dbReference type="SAM" id="Phobius"/>
    </source>
</evidence>
<keyword evidence="2" id="KW-0812">Transmembrane</keyword>
<protein>
    <submittedName>
        <fullName evidence="3">DUF3618 domain-containing protein</fullName>
    </submittedName>
</protein>
<keyword evidence="2" id="KW-0472">Membrane</keyword>
<proteinExistence type="predicted"/>
<evidence type="ECO:0000256" key="1">
    <source>
        <dbReference type="SAM" id="MobiDB-lite"/>
    </source>
</evidence>
<reference evidence="3 4" key="1">
    <citation type="journal article" date="2023" name="Environ Microbiome">
        <title>A coral-associated actinobacterium mitigates coral bleaching under heat stress.</title>
        <authorList>
            <person name="Li J."/>
            <person name="Zou Y."/>
            <person name="Li Q."/>
            <person name="Zhang J."/>
            <person name="Bourne D.G."/>
            <person name="Lyu Y."/>
            <person name="Liu C."/>
            <person name="Zhang S."/>
        </authorList>
    </citation>
    <scope>NUCLEOTIDE SEQUENCE [LARGE SCALE GENOMIC DNA]</scope>
    <source>
        <strain evidence="3 4">SCSIO 13291</strain>
    </source>
</reference>
<evidence type="ECO:0000313" key="3">
    <source>
        <dbReference type="EMBL" id="WZW97657.1"/>
    </source>
</evidence>
<dbReference type="Proteomes" id="UP001434337">
    <property type="component" value="Chromosome"/>
</dbReference>
<sequence length="219" mass="23310">MSQSPEEIRREIERTRAQLSDNVNALGDSAKPTNLAREQVDRVKDKANDLKTRVFGDPNDPWDEGAAGGVGHQLADARDQAVDAVQDAPRQLKQRTQGNPLAAGLIAFGLGALIGGLIPASRIEKDAALQVKDAAEPVVDQAKQMANEARDHLQPMAQEAADSVKFVAQDAGEQVKADAEAARDDVQAQAQSSADAVKSDAQGAVDETKAEAQEKRDQV</sequence>
<name>A0ABZ3C4C0_9ACTN</name>
<feature type="transmembrane region" description="Helical" evidence="2">
    <location>
        <begin position="100"/>
        <end position="120"/>
    </location>
</feature>
<dbReference type="Gene3D" id="1.20.120.20">
    <property type="entry name" value="Apolipoprotein"/>
    <property type="match status" value="1"/>
</dbReference>
<feature type="region of interest" description="Disordered" evidence="1">
    <location>
        <begin position="171"/>
        <end position="219"/>
    </location>
</feature>
<feature type="region of interest" description="Disordered" evidence="1">
    <location>
        <begin position="19"/>
        <end position="43"/>
    </location>
</feature>
<gene>
    <name evidence="3" type="ORF">PCC79_12195</name>
</gene>
<organism evidence="3 4">
    <name type="scientific">Propioniciclava soli</name>
    <dbReference type="NCBI Taxonomy" id="2775081"/>
    <lineage>
        <taxon>Bacteria</taxon>
        <taxon>Bacillati</taxon>
        <taxon>Actinomycetota</taxon>
        <taxon>Actinomycetes</taxon>
        <taxon>Propionibacteriales</taxon>
        <taxon>Propionibacteriaceae</taxon>
        <taxon>Propioniciclava</taxon>
    </lineage>
</organism>